<name>A0A418W3N6_9PROT</name>
<keyword evidence="5" id="KW-0472">Membrane</keyword>
<comment type="caution">
    <text evidence="7">The sequence shown here is derived from an EMBL/GenBank/DDBJ whole genome shotgun (WGS) entry which is preliminary data.</text>
</comment>
<evidence type="ECO:0000256" key="5">
    <source>
        <dbReference type="ARBA" id="ARBA00023136"/>
    </source>
</evidence>
<dbReference type="Gene3D" id="3.30.450.20">
    <property type="entry name" value="PAS domain"/>
    <property type="match status" value="1"/>
</dbReference>
<evidence type="ECO:0000313" key="8">
    <source>
        <dbReference type="Proteomes" id="UP000283458"/>
    </source>
</evidence>
<dbReference type="AlphaFoldDB" id="A0A418W3N6"/>
<evidence type="ECO:0000313" key="7">
    <source>
        <dbReference type="EMBL" id="RJF84619.1"/>
    </source>
</evidence>
<dbReference type="Proteomes" id="UP000283458">
    <property type="component" value="Unassembled WGS sequence"/>
</dbReference>
<sequence length="167" mass="18365">MDSFARRFHRQTLLTVLPVLLLLLVIALAAGAPARTRGTDAEATAMMDRAEEFLRRDGVDAAVGAFASRDGQFIDRDLYPMLLDHDGVMLAHGWTPALNGTNLVDLRDVEGKPFMREALETVDKQGAADVTYQWLDPLSGQIARKTLHARRLALNGASYTLAVGVYR</sequence>
<feature type="domain" description="Single Cache" evidence="6">
    <location>
        <begin position="35"/>
        <end position="116"/>
    </location>
</feature>
<keyword evidence="8" id="KW-1185">Reference proteome</keyword>
<comment type="subcellular location">
    <subcellularLocation>
        <location evidence="1">Cell membrane</location>
        <topology evidence="1">Multi-pass membrane protein</topology>
    </subcellularLocation>
</comment>
<dbReference type="SMART" id="SM01049">
    <property type="entry name" value="Cache_2"/>
    <property type="match status" value="1"/>
</dbReference>
<proteinExistence type="predicted"/>
<keyword evidence="2" id="KW-1003">Cell membrane</keyword>
<evidence type="ECO:0000259" key="6">
    <source>
        <dbReference type="SMART" id="SM01049"/>
    </source>
</evidence>
<keyword evidence="3" id="KW-0812">Transmembrane</keyword>
<evidence type="ECO:0000256" key="3">
    <source>
        <dbReference type="ARBA" id="ARBA00022692"/>
    </source>
</evidence>
<accession>A0A418W3N6</accession>
<protein>
    <submittedName>
        <fullName evidence="7">Chemotaxis protein</fullName>
    </submittedName>
</protein>
<dbReference type="OrthoDB" id="8454481at2"/>
<dbReference type="InterPro" id="IPR033480">
    <property type="entry name" value="sCache_2"/>
</dbReference>
<dbReference type="RefSeq" id="WP_119830883.1">
    <property type="nucleotide sequence ID" value="NZ_QYUL01000001.1"/>
</dbReference>
<organism evidence="7 8">
    <name type="scientific">Azospirillum cavernae</name>
    <dbReference type="NCBI Taxonomy" id="2320860"/>
    <lineage>
        <taxon>Bacteria</taxon>
        <taxon>Pseudomonadati</taxon>
        <taxon>Pseudomonadota</taxon>
        <taxon>Alphaproteobacteria</taxon>
        <taxon>Rhodospirillales</taxon>
        <taxon>Azospirillaceae</taxon>
        <taxon>Azospirillum</taxon>
    </lineage>
</organism>
<dbReference type="Pfam" id="PF17200">
    <property type="entry name" value="sCache_2"/>
    <property type="match status" value="1"/>
</dbReference>
<dbReference type="GO" id="GO:0005886">
    <property type="term" value="C:plasma membrane"/>
    <property type="evidence" value="ECO:0007669"/>
    <property type="project" value="UniProtKB-SubCell"/>
</dbReference>
<keyword evidence="4" id="KW-1133">Transmembrane helix</keyword>
<dbReference type="EMBL" id="QYUL01000001">
    <property type="protein sequence ID" value="RJF84619.1"/>
    <property type="molecule type" value="Genomic_DNA"/>
</dbReference>
<evidence type="ECO:0000256" key="2">
    <source>
        <dbReference type="ARBA" id="ARBA00022475"/>
    </source>
</evidence>
<gene>
    <name evidence="7" type="ORF">D3877_08925</name>
</gene>
<evidence type="ECO:0000256" key="1">
    <source>
        <dbReference type="ARBA" id="ARBA00004651"/>
    </source>
</evidence>
<reference evidence="7 8" key="1">
    <citation type="submission" date="2018-09" db="EMBL/GenBank/DDBJ databases">
        <authorList>
            <person name="Zhu H."/>
        </authorList>
    </citation>
    <scope>NUCLEOTIDE SEQUENCE [LARGE SCALE GENOMIC DNA]</scope>
    <source>
        <strain evidence="7 8">K2W22B-5</strain>
    </source>
</reference>
<evidence type="ECO:0000256" key="4">
    <source>
        <dbReference type="ARBA" id="ARBA00022989"/>
    </source>
</evidence>